<feature type="domain" description="DeoxyPurine in DNA protein A" evidence="1">
    <location>
        <begin position="12"/>
        <end position="271"/>
    </location>
</feature>
<dbReference type="Proteomes" id="UP001501842">
    <property type="component" value="Unassembled WGS sequence"/>
</dbReference>
<name>A0ABP6GN68_9ACTN</name>
<sequence length="298" mass="33889">MTAPVCSGKPLFLLGISKPHWLWGKDLRIPMFVSYRQLSKVVHPKPATWDWGMDSSGFTILASEGCWTIDPRQYVADVIRYRAQIGRLLWAAPQDWMCEPAVIHGGHFAGMYFVGTGLTVLEHLYRTVENYLLLCELWRHMTGEDTSPFIPVLQGWDLYDYLLCYELYRQAGIDLRTFPLVGLGSVCRRESTAEIGIIVTTLAQMGLRLHGFGVKKRGLHLYGWRLASADSQAGSRGMRYRPPMPGCEDKKSCANCLHAALEWREEIIRLLERHPTTYGQQNDIFDHTTLTNPWEGAA</sequence>
<dbReference type="EMBL" id="BAAATZ010000012">
    <property type="protein sequence ID" value="GAA2726735.1"/>
    <property type="molecule type" value="Genomic_DNA"/>
</dbReference>
<proteinExistence type="predicted"/>
<organism evidence="2 3">
    <name type="scientific">Actinocorallia aurantiaca</name>
    <dbReference type="NCBI Taxonomy" id="46204"/>
    <lineage>
        <taxon>Bacteria</taxon>
        <taxon>Bacillati</taxon>
        <taxon>Actinomycetota</taxon>
        <taxon>Actinomycetes</taxon>
        <taxon>Streptosporangiales</taxon>
        <taxon>Thermomonosporaceae</taxon>
        <taxon>Actinocorallia</taxon>
    </lineage>
</organism>
<reference evidence="3" key="1">
    <citation type="journal article" date="2019" name="Int. J. Syst. Evol. Microbiol.">
        <title>The Global Catalogue of Microorganisms (GCM) 10K type strain sequencing project: providing services to taxonomists for standard genome sequencing and annotation.</title>
        <authorList>
            <consortium name="The Broad Institute Genomics Platform"/>
            <consortium name="The Broad Institute Genome Sequencing Center for Infectious Disease"/>
            <person name="Wu L."/>
            <person name="Ma J."/>
        </authorList>
    </citation>
    <scope>NUCLEOTIDE SEQUENCE [LARGE SCALE GENOMIC DNA]</scope>
    <source>
        <strain evidence="3">JCM 8201</strain>
    </source>
</reference>
<evidence type="ECO:0000313" key="3">
    <source>
        <dbReference type="Proteomes" id="UP001501842"/>
    </source>
</evidence>
<keyword evidence="3" id="KW-1185">Reference proteome</keyword>
<protein>
    <recommendedName>
        <fullName evidence="1">DeoxyPurine in DNA protein A domain-containing protein</fullName>
    </recommendedName>
</protein>
<evidence type="ECO:0000313" key="2">
    <source>
        <dbReference type="EMBL" id="GAA2726735.1"/>
    </source>
</evidence>
<comment type="caution">
    <text evidence="2">The sequence shown here is derived from an EMBL/GenBank/DDBJ whole genome shotgun (WGS) entry which is preliminary data.</text>
</comment>
<evidence type="ECO:0000259" key="1">
    <source>
        <dbReference type="Pfam" id="PF23859"/>
    </source>
</evidence>
<dbReference type="InterPro" id="IPR055645">
    <property type="entry name" value="DpdA"/>
</dbReference>
<dbReference type="Pfam" id="PF23859">
    <property type="entry name" value="DpdA"/>
    <property type="match status" value="1"/>
</dbReference>
<dbReference type="RefSeq" id="WP_344451005.1">
    <property type="nucleotide sequence ID" value="NZ_BAAATZ010000012.1"/>
</dbReference>
<gene>
    <name evidence="2" type="ORF">GCM10010439_30230</name>
</gene>
<accession>A0ABP6GN68</accession>